<evidence type="ECO:0000313" key="2">
    <source>
        <dbReference type="Proteomes" id="UP000290289"/>
    </source>
</evidence>
<dbReference type="EMBL" id="RDQH01000335">
    <property type="protein sequence ID" value="RXH89988.1"/>
    <property type="molecule type" value="Genomic_DNA"/>
</dbReference>
<dbReference type="Proteomes" id="UP000290289">
    <property type="component" value="Chromosome 9"/>
</dbReference>
<reference evidence="1 2" key="1">
    <citation type="submission" date="2018-10" db="EMBL/GenBank/DDBJ databases">
        <title>A high-quality apple genome assembly.</title>
        <authorList>
            <person name="Hu J."/>
        </authorList>
    </citation>
    <scope>NUCLEOTIDE SEQUENCE [LARGE SCALE GENOMIC DNA]</scope>
    <source>
        <strain evidence="2">cv. HFTH1</strain>
        <tissue evidence="1">Young leaf</tissue>
    </source>
</reference>
<comment type="caution">
    <text evidence="1">The sequence shown here is derived from an EMBL/GenBank/DDBJ whole genome shotgun (WGS) entry which is preliminary data.</text>
</comment>
<evidence type="ECO:0000313" key="1">
    <source>
        <dbReference type="EMBL" id="RXH89988.1"/>
    </source>
</evidence>
<accession>A0A498J341</accession>
<protein>
    <submittedName>
        <fullName evidence="1">Uncharacterized protein</fullName>
    </submittedName>
</protein>
<keyword evidence="2" id="KW-1185">Reference proteome</keyword>
<proteinExistence type="predicted"/>
<name>A0A498J341_MALDO</name>
<gene>
    <name evidence="1" type="ORF">DVH24_032345</name>
</gene>
<organism evidence="1 2">
    <name type="scientific">Malus domestica</name>
    <name type="common">Apple</name>
    <name type="synonym">Pyrus malus</name>
    <dbReference type="NCBI Taxonomy" id="3750"/>
    <lineage>
        <taxon>Eukaryota</taxon>
        <taxon>Viridiplantae</taxon>
        <taxon>Streptophyta</taxon>
        <taxon>Embryophyta</taxon>
        <taxon>Tracheophyta</taxon>
        <taxon>Spermatophyta</taxon>
        <taxon>Magnoliopsida</taxon>
        <taxon>eudicotyledons</taxon>
        <taxon>Gunneridae</taxon>
        <taxon>Pentapetalae</taxon>
        <taxon>rosids</taxon>
        <taxon>fabids</taxon>
        <taxon>Rosales</taxon>
        <taxon>Rosaceae</taxon>
        <taxon>Amygdaloideae</taxon>
        <taxon>Maleae</taxon>
        <taxon>Malus</taxon>
    </lineage>
</organism>
<sequence length="131" mass="14898">MEELFYHHEHNELLKSVQEWIKETAESCSTVAVLVATMDFAIAYAILRLNDKNFSKWVYQFKSVMKGYKMFDHFDGTTGCPPKFVINTEHGVTSSAAIVLLVCEHNRYQYKGIPSVQSRRHSQPLSPANGG</sequence>
<dbReference type="AlphaFoldDB" id="A0A498J341"/>